<dbReference type="SUPFAM" id="SSF50814">
    <property type="entry name" value="Lipocalins"/>
    <property type="match status" value="1"/>
</dbReference>
<evidence type="ECO:0000313" key="2">
    <source>
        <dbReference type="Proteomes" id="UP001107558"/>
    </source>
</evidence>
<proteinExistence type="predicted"/>
<name>A0A9J6CJ44_POLVA</name>
<gene>
    <name evidence="1" type="ORF">PVAND_011331</name>
</gene>
<keyword evidence="2" id="KW-1185">Reference proteome</keyword>
<evidence type="ECO:0000313" key="1">
    <source>
        <dbReference type="EMBL" id="KAG5681928.1"/>
    </source>
</evidence>
<organism evidence="1 2">
    <name type="scientific">Polypedilum vanderplanki</name>
    <name type="common">Sleeping chironomid midge</name>
    <dbReference type="NCBI Taxonomy" id="319348"/>
    <lineage>
        <taxon>Eukaryota</taxon>
        <taxon>Metazoa</taxon>
        <taxon>Ecdysozoa</taxon>
        <taxon>Arthropoda</taxon>
        <taxon>Hexapoda</taxon>
        <taxon>Insecta</taxon>
        <taxon>Pterygota</taxon>
        <taxon>Neoptera</taxon>
        <taxon>Endopterygota</taxon>
        <taxon>Diptera</taxon>
        <taxon>Nematocera</taxon>
        <taxon>Chironomoidea</taxon>
        <taxon>Chironomidae</taxon>
        <taxon>Chironominae</taxon>
        <taxon>Polypedilum</taxon>
        <taxon>Polypedilum</taxon>
    </lineage>
</organism>
<dbReference type="Proteomes" id="UP001107558">
    <property type="component" value="Chromosome 1"/>
</dbReference>
<accession>A0A9J6CJ44</accession>
<dbReference type="AlphaFoldDB" id="A0A9J6CJ44"/>
<dbReference type="InterPro" id="IPR012674">
    <property type="entry name" value="Calycin"/>
</dbReference>
<reference evidence="1" key="1">
    <citation type="submission" date="2021-03" db="EMBL/GenBank/DDBJ databases">
        <title>Chromosome level genome of the anhydrobiotic midge Polypedilum vanderplanki.</title>
        <authorList>
            <person name="Yoshida Y."/>
            <person name="Kikawada T."/>
            <person name="Gusev O."/>
        </authorList>
    </citation>
    <scope>NUCLEOTIDE SEQUENCE</scope>
    <source>
        <strain evidence="1">NIAS01</strain>
        <tissue evidence="1">Whole body or cell culture</tissue>
    </source>
</reference>
<protein>
    <submittedName>
        <fullName evidence="1">Uncharacterized protein</fullName>
    </submittedName>
</protein>
<dbReference type="Gene3D" id="2.40.128.20">
    <property type="match status" value="1"/>
</dbReference>
<comment type="caution">
    <text evidence="1">The sequence shown here is derived from an EMBL/GenBank/DDBJ whole genome shotgun (WGS) entry which is preliminary data.</text>
</comment>
<sequence>MDIEDCFDIVYQLEKVDGINQYCRYLNYGPSKRDKIIDTNDFVVFRHSLCGYRYQMNKKKGFVTIKNSYKANPDYRELTLSNGLCRSSLEIIGNKIIHKQKGKKEKITIRQLYRTHMIETKTIDKTVTLTKYYRALGFDFLGTIL</sequence>
<dbReference type="EMBL" id="JADBJN010000001">
    <property type="protein sequence ID" value="KAG5681928.1"/>
    <property type="molecule type" value="Genomic_DNA"/>
</dbReference>